<comment type="subcellular location">
    <subcellularLocation>
        <location evidence="1">Membrane</location>
        <topology evidence="1">Multi-pass membrane protein</topology>
    </subcellularLocation>
</comment>
<feature type="transmembrane region" description="Helical" evidence="9">
    <location>
        <begin position="70"/>
        <end position="89"/>
    </location>
</feature>
<feature type="domain" description="Major facilitator superfamily (MFS) profile" evidence="10">
    <location>
        <begin position="16"/>
        <end position="460"/>
    </location>
</feature>
<dbReference type="InterPro" id="IPR005828">
    <property type="entry name" value="MFS_sugar_transport-like"/>
</dbReference>
<dbReference type="InterPro" id="IPR050360">
    <property type="entry name" value="MFS_Sugar_Transporters"/>
</dbReference>
<evidence type="ECO:0000256" key="2">
    <source>
        <dbReference type="ARBA" id="ARBA00010992"/>
    </source>
</evidence>
<comment type="caution">
    <text evidence="11">The sequence shown here is derived from an EMBL/GenBank/DDBJ whole genome shotgun (WGS) entry which is preliminary data.</text>
</comment>
<feature type="non-terminal residue" evidence="11">
    <location>
        <position position="1"/>
    </location>
</feature>
<dbReference type="InterPro" id="IPR036259">
    <property type="entry name" value="MFS_trans_sf"/>
</dbReference>
<dbReference type="PRINTS" id="PR00171">
    <property type="entry name" value="SUGRTRNSPORT"/>
</dbReference>
<dbReference type="AlphaFoldDB" id="A0A9P8J1F4"/>
<dbReference type="InterPro" id="IPR003663">
    <property type="entry name" value="Sugar/inositol_transpt"/>
</dbReference>
<dbReference type="Proteomes" id="UP000779574">
    <property type="component" value="Unassembled WGS sequence"/>
</dbReference>
<evidence type="ECO:0000256" key="6">
    <source>
        <dbReference type="ARBA" id="ARBA00023136"/>
    </source>
</evidence>
<evidence type="ECO:0000259" key="10">
    <source>
        <dbReference type="PROSITE" id="PS50850"/>
    </source>
</evidence>
<dbReference type="NCBIfam" id="TIGR00879">
    <property type="entry name" value="SP"/>
    <property type="match status" value="1"/>
</dbReference>
<keyword evidence="3 7" id="KW-0813">Transport</keyword>
<sequence length="544" mass="59907">MAPFLGLRGSSLRTAIALAAGLCFVAFGYGQSDFGGLLTVSTFRERFPEIDTVGRPYSSHVAVIQGITNATWNIGCFASAIIAVFLGNYLGRRQMIILGLVVMAIGKVIQASSYSYGQLVAGRFIAGFGNGFNTSAVPAWQAESTRAHRRGTMLMVSSGACIAFGVALAYWIDFAFAWVAPSSASWRVATAFQIVPAMLAFMLIIFLPESPRWLILTGREEGALTVLSALSDATPDDEEVRQEFLQIKDAILEMARGGFSSAFAMNEYRYLHRTILAFMLQVMQQWTGINLFTQYLALIFNTQTDYKPWVARLLAGCSATELFLASFVTVIGIDRFWGRRALSMFGAVGMSVSLIILTVMSYVNISSTHIVMVVFIFVYNTFFAIGWQGMSWLWAVELTPLAIRGPTNAMSTAGNWLSNFVVVLITPIAFHNIGYRTYIIFAVINAAIIPIVYFFYPETGCRCLEEVDVLFHQASQTSSPWTSVVKVANKEPLWYGKGGEQTFTYERSDWHQHLAETQGSRSSDGHVASSSNGSPPGMEEKQEV</sequence>
<feature type="transmembrane region" description="Helical" evidence="9">
    <location>
        <begin position="416"/>
        <end position="433"/>
    </location>
</feature>
<dbReference type="PANTHER" id="PTHR48022:SF68">
    <property type="entry name" value="MAJOR FACILITATOR SUPERFAMILY (MFS) PROFILE DOMAIN-CONTAINING PROTEIN-RELATED"/>
    <property type="match status" value="1"/>
</dbReference>
<evidence type="ECO:0000313" key="12">
    <source>
        <dbReference type="Proteomes" id="UP000779574"/>
    </source>
</evidence>
<dbReference type="Pfam" id="PF00083">
    <property type="entry name" value="Sugar_tr"/>
    <property type="match status" value="1"/>
</dbReference>
<gene>
    <name evidence="11" type="ORF">KCU76_g15538</name>
</gene>
<evidence type="ECO:0000256" key="1">
    <source>
        <dbReference type="ARBA" id="ARBA00004141"/>
    </source>
</evidence>
<feature type="transmembrane region" description="Helical" evidence="9">
    <location>
        <begin position="439"/>
        <end position="456"/>
    </location>
</feature>
<keyword evidence="5 9" id="KW-1133">Transmembrane helix</keyword>
<dbReference type="PANTHER" id="PTHR48022">
    <property type="entry name" value="PLASTIDIC GLUCOSE TRANSPORTER 4"/>
    <property type="match status" value="1"/>
</dbReference>
<dbReference type="GO" id="GO:0005351">
    <property type="term" value="F:carbohydrate:proton symporter activity"/>
    <property type="evidence" value="ECO:0007669"/>
    <property type="project" value="TreeGrafter"/>
</dbReference>
<dbReference type="PROSITE" id="PS50850">
    <property type="entry name" value="MFS"/>
    <property type="match status" value="1"/>
</dbReference>
<reference evidence="11" key="1">
    <citation type="journal article" date="2021" name="J Fungi (Basel)">
        <title>Virulence traits and population genomics of the black yeast Aureobasidium melanogenum.</title>
        <authorList>
            <person name="Cernosa A."/>
            <person name="Sun X."/>
            <person name="Gostincar C."/>
            <person name="Fang C."/>
            <person name="Gunde-Cimerman N."/>
            <person name="Song Z."/>
        </authorList>
    </citation>
    <scope>NUCLEOTIDE SEQUENCE</scope>
    <source>
        <strain evidence="11">EXF-9911</strain>
    </source>
</reference>
<feature type="transmembrane region" description="Helical" evidence="9">
    <location>
        <begin position="96"/>
        <end position="114"/>
    </location>
</feature>
<keyword evidence="6 9" id="KW-0472">Membrane</keyword>
<feature type="transmembrane region" description="Helical" evidence="9">
    <location>
        <begin position="12"/>
        <end position="30"/>
    </location>
</feature>
<evidence type="ECO:0000256" key="9">
    <source>
        <dbReference type="SAM" id="Phobius"/>
    </source>
</evidence>
<feature type="transmembrane region" description="Helical" evidence="9">
    <location>
        <begin position="369"/>
        <end position="395"/>
    </location>
</feature>
<protein>
    <submittedName>
        <fullName evidence="11">Sugar porter family MFS transporter</fullName>
    </submittedName>
</protein>
<name>A0A9P8J1F4_AURME</name>
<evidence type="ECO:0000256" key="5">
    <source>
        <dbReference type="ARBA" id="ARBA00022989"/>
    </source>
</evidence>
<feature type="region of interest" description="Disordered" evidence="8">
    <location>
        <begin position="514"/>
        <end position="544"/>
    </location>
</feature>
<feature type="transmembrane region" description="Helical" evidence="9">
    <location>
        <begin position="184"/>
        <end position="207"/>
    </location>
</feature>
<feature type="transmembrane region" description="Helical" evidence="9">
    <location>
        <begin position="152"/>
        <end position="172"/>
    </location>
</feature>
<feature type="transmembrane region" description="Helical" evidence="9">
    <location>
        <begin position="309"/>
        <end position="333"/>
    </location>
</feature>
<organism evidence="11 12">
    <name type="scientific">Aureobasidium melanogenum</name>
    <name type="common">Aureobasidium pullulans var. melanogenum</name>
    <dbReference type="NCBI Taxonomy" id="46634"/>
    <lineage>
        <taxon>Eukaryota</taxon>
        <taxon>Fungi</taxon>
        <taxon>Dikarya</taxon>
        <taxon>Ascomycota</taxon>
        <taxon>Pezizomycotina</taxon>
        <taxon>Dothideomycetes</taxon>
        <taxon>Dothideomycetidae</taxon>
        <taxon>Dothideales</taxon>
        <taxon>Saccotheciaceae</taxon>
        <taxon>Aureobasidium</taxon>
    </lineage>
</organism>
<feature type="compositionally biased region" description="Polar residues" evidence="8">
    <location>
        <begin position="515"/>
        <end position="534"/>
    </location>
</feature>
<dbReference type="InterPro" id="IPR020846">
    <property type="entry name" value="MFS_dom"/>
</dbReference>
<evidence type="ECO:0000313" key="11">
    <source>
        <dbReference type="EMBL" id="KAG9678565.1"/>
    </source>
</evidence>
<proteinExistence type="inferred from homology"/>
<evidence type="ECO:0000256" key="7">
    <source>
        <dbReference type="RuleBase" id="RU003346"/>
    </source>
</evidence>
<dbReference type="EMBL" id="JAHFXF010001028">
    <property type="protein sequence ID" value="KAG9678565.1"/>
    <property type="molecule type" value="Genomic_DNA"/>
</dbReference>
<keyword evidence="4 9" id="KW-0812">Transmembrane</keyword>
<comment type="similarity">
    <text evidence="2 7">Belongs to the major facilitator superfamily. Sugar transporter (TC 2.A.1.1) family.</text>
</comment>
<dbReference type="Gene3D" id="1.20.1250.20">
    <property type="entry name" value="MFS general substrate transporter like domains"/>
    <property type="match status" value="1"/>
</dbReference>
<dbReference type="SUPFAM" id="SSF103473">
    <property type="entry name" value="MFS general substrate transporter"/>
    <property type="match status" value="1"/>
</dbReference>
<evidence type="ECO:0000256" key="3">
    <source>
        <dbReference type="ARBA" id="ARBA00022448"/>
    </source>
</evidence>
<evidence type="ECO:0000256" key="4">
    <source>
        <dbReference type="ARBA" id="ARBA00022692"/>
    </source>
</evidence>
<dbReference type="OrthoDB" id="6612291at2759"/>
<feature type="transmembrane region" description="Helical" evidence="9">
    <location>
        <begin position="345"/>
        <end position="363"/>
    </location>
</feature>
<evidence type="ECO:0000256" key="8">
    <source>
        <dbReference type="SAM" id="MobiDB-lite"/>
    </source>
</evidence>
<dbReference type="GO" id="GO:0016020">
    <property type="term" value="C:membrane"/>
    <property type="evidence" value="ECO:0007669"/>
    <property type="project" value="UniProtKB-SubCell"/>
</dbReference>
<accession>A0A9P8J1F4</accession>
<reference evidence="11" key="2">
    <citation type="submission" date="2021-08" db="EMBL/GenBank/DDBJ databases">
        <authorList>
            <person name="Gostincar C."/>
            <person name="Sun X."/>
            <person name="Song Z."/>
            <person name="Gunde-Cimerman N."/>
        </authorList>
    </citation>
    <scope>NUCLEOTIDE SEQUENCE</scope>
    <source>
        <strain evidence="11">EXF-9911</strain>
    </source>
</reference>